<dbReference type="Proteomes" id="UP000320333">
    <property type="component" value="Unassembled WGS sequence"/>
</dbReference>
<feature type="region of interest" description="Disordered" evidence="4">
    <location>
        <begin position="1092"/>
        <end position="1117"/>
    </location>
</feature>
<evidence type="ECO:0000256" key="2">
    <source>
        <dbReference type="ARBA" id="ARBA00023006"/>
    </source>
</evidence>
<feature type="compositionally biased region" description="Basic and acidic residues" evidence="4">
    <location>
        <begin position="1095"/>
        <end position="1107"/>
    </location>
</feature>
<dbReference type="GO" id="GO:1990316">
    <property type="term" value="C:Atg1/ULK1 kinase complex"/>
    <property type="evidence" value="ECO:0007669"/>
    <property type="project" value="InterPro"/>
</dbReference>
<feature type="compositionally biased region" description="Low complexity" evidence="4">
    <location>
        <begin position="729"/>
        <end position="741"/>
    </location>
</feature>
<accession>A0A507FSP9</accession>
<dbReference type="STRING" id="246404.A0A507FSP9"/>
<dbReference type="InterPro" id="IPR018731">
    <property type="entry name" value="Atg13_N"/>
</dbReference>
<feature type="compositionally biased region" description="Polar residues" evidence="4">
    <location>
        <begin position="787"/>
        <end position="799"/>
    </location>
</feature>
<evidence type="ECO:0000259" key="5">
    <source>
        <dbReference type="Pfam" id="PF10033"/>
    </source>
</evidence>
<comment type="caution">
    <text evidence="6">The sequence shown here is derived from an EMBL/GenBank/DDBJ whole genome shotgun (WGS) entry which is preliminary data.</text>
</comment>
<dbReference type="PANTHER" id="PTHR13430:SF4">
    <property type="entry name" value="AUTOPHAGY-RELATED PROTEIN 13"/>
    <property type="match status" value="1"/>
</dbReference>
<feature type="compositionally biased region" description="Polar residues" evidence="4">
    <location>
        <begin position="427"/>
        <end position="439"/>
    </location>
</feature>
<feature type="compositionally biased region" description="Polar residues" evidence="4">
    <location>
        <begin position="546"/>
        <end position="557"/>
    </location>
</feature>
<dbReference type="Gene3D" id="3.30.900.10">
    <property type="entry name" value="HORMA domain"/>
    <property type="match status" value="1"/>
</dbReference>
<evidence type="ECO:0000256" key="3">
    <source>
        <dbReference type="RuleBase" id="RU361214"/>
    </source>
</evidence>
<feature type="region of interest" description="Disordered" evidence="4">
    <location>
        <begin position="544"/>
        <end position="565"/>
    </location>
</feature>
<evidence type="ECO:0000313" key="7">
    <source>
        <dbReference type="Proteomes" id="UP000320333"/>
    </source>
</evidence>
<feature type="region of interest" description="Disordered" evidence="4">
    <location>
        <begin position="344"/>
        <end position="407"/>
    </location>
</feature>
<feature type="compositionally biased region" description="Low complexity" evidence="4">
    <location>
        <begin position="361"/>
        <end position="387"/>
    </location>
</feature>
<dbReference type="GO" id="GO:0034727">
    <property type="term" value="P:piecemeal microautophagy of the nucleus"/>
    <property type="evidence" value="ECO:0007669"/>
    <property type="project" value="TreeGrafter"/>
</dbReference>
<keyword evidence="7" id="KW-1185">Reference proteome</keyword>
<feature type="compositionally biased region" description="Polar residues" evidence="4">
    <location>
        <begin position="349"/>
        <end position="359"/>
    </location>
</feature>
<protein>
    <recommendedName>
        <fullName evidence="3">Autophagy-related protein 13</fullName>
    </recommendedName>
</protein>
<feature type="domain" description="Autophagy-related protein 13 N-terminal" evidence="5">
    <location>
        <begin position="33"/>
        <end position="283"/>
    </location>
</feature>
<feature type="region of interest" description="Disordered" evidence="4">
    <location>
        <begin position="723"/>
        <end position="744"/>
    </location>
</feature>
<dbReference type="Pfam" id="PF10033">
    <property type="entry name" value="ATG13"/>
    <property type="match status" value="1"/>
</dbReference>
<dbReference type="InterPro" id="IPR040182">
    <property type="entry name" value="ATG13"/>
</dbReference>
<feature type="region of interest" description="Disordered" evidence="4">
    <location>
        <begin position="768"/>
        <end position="853"/>
    </location>
</feature>
<keyword evidence="2 3" id="KW-0072">Autophagy</keyword>
<sequence>MDASASSSAGSSNRNQANVNANASLSTDEQILAHFYGKFVQCVVQARCGTSSENDAKQRPNRWFNLDVPEVEPTRSEVKFWKRLITMQQSQSLDQMQPLILDVYLDLADTSIHPNNNNPQRSFLVIKDGKTMRKQRVNPDLLVGVSIDPITGAEFGVRKKRILLESWQLTLLSPAPANPPDISVMYKNMIMFFRSLFLYTRLLPAYKLCKRYSKPDGMATPPSKLKLGYRLASSRVMPVDEAGLDQLHLRDAHLGIAEYNFGALETTLGKLNVHVMYRVECDFTLSEPETVLNRSNFSAAAELDENFYTRSTDSNSAHNNANNQSVSSNNSIKQKNETLYQTPYIAPGSFSNSNLNTRRVSAPPAHSAASSLRSNSGGFFPSSSPSSRVPGQQLIGTSPRSLGAPAMTGSRANILNHHPMARAVGPNPSTASGASSFGRSTGLHAGAGGSVGGVSPGLNISGSFPKSLRGIPTGSGAGGSNAGAGLADAIAMGLFDGAQGLPFSIGRRPDGFEADRKTSDDVFLGLEESPPFDLFMHRDMSKYPRSGTSMSSNHSVGSNTTSSRRNSINVLPRRTGGIPFTTTILEPKPDDMSSQPSSLNSATGTLLASRGSSLPIIPGSTPPRAPFVSSIIFTTPSFTSNASFPGGRSPVPGVSSTQNPPPIVSMTRRAPNRRVLGVSPGAKTSEQLQQQVASITHELGDFIRGVEGKRKSLVLRHRQSAPGYLNKMGSGVDGSESSSVRRSSKNSLVKFAQLKDSYQEFSNSLVAATSSPKPIPHRSSTPPPVVFSNSPPTTSSRFGSSPKGAYFQPSAEAGSPSGKQRFVTSSLGRSPPGAAAAQGSYRSEKPQLRKPSSLQFATTVLSTVLSESGNGDDSSSGSNPVTSAQLPATSPIVEESNALLISRDRTPKKPPPASGVIPSVIPPAEPLWSRGGKPVHVYSADPARVSSGFFPVSDVCKTGGVEVEQSELGSKDRSASPAFPIKPLDVHLLGNQSTASSSLSTSLRTQGGIVPATAPVKIPDYSCDASGSARVYEPLSRRNSSGGLLSKVNSPFATAAATVGVAISSEGAGVVGKNPGVNTSRFGSAPVEVPFGRRTFSDRNRGDREDSWNIGEDDGDI</sequence>
<reference evidence="6 7" key="1">
    <citation type="journal article" date="2019" name="Sci. Rep.">
        <title>Comparative genomics of chytrid fungi reveal insights into the obligate biotrophic and pathogenic lifestyle of Synchytrium endobioticum.</title>
        <authorList>
            <person name="van de Vossenberg B.T.L.H."/>
            <person name="Warris S."/>
            <person name="Nguyen H.D.T."/>
            <person name="van Gent-Pelzer M.P.E."/>
            <person name="Joly D.L."/>
            <person name="van de Geest H.C."/>
            <person name="Bonants P.J.M."/>
            <person name="Smith D.S."/>
            <person name="Levesque C.A."/>
            <person name="van der Lee T.A.J."/>
        </authorList>
    </citation>
    <scope>NUCLEOTIDE SEQUENCE [LARGE SCALE GENOMIC DNA]</scope>
    <source>
        <strain evidence="6 7">CBS 675.73</strain>
    </source>
</reference>
<feature type="region of interest" description="Disordered" evidence="4">
    <location>
        <begin position="647"/>
        <end position="666"/>
    </location>
</feature>
<comment type="similarity">
    <text evidence="1 3">Belongs to the ATG13 family. Fungi subfamily.</text>
</comment>
<dbReference type="InterPro" id="IPR036570">
    <property type="entry name" value="HORMA_dom_sf"/>
</dbReference>
<dbReference type="GO" id="GO:0005829">
    <property type="term" value="C:cytosol"/>
    <property type="evidence" value="ECO:0007669"/>
    <property type="project" value="TreeGrafter"/>
</dbReference>
<evidence type="ECO:0000256" key="1">
    <source>
        <dbReference type="ARBA" id="ARBA00005246"/>
    </source>
</evidence>
<feature type="region of interest" description="Disordered" evidence="4">
    <location>
        <begin position="420"/>
        <end position="440"/>
    </location>
</feature>
<feature type="region of interest" description="Disordered" evidence="4">
    <location>
        <begin position="865"/>
        <end position="889"/>
    </location>
</feature>
<gene>
    <name evidence="6" type="ORF">CcCBS67573_g00334</name>
</gene>
<proteinExistence type="inferred from homology"/>
<dbReference type="PANTHER" id="PTHR13430">
    <property type="match status" value="1"/>
</dbReference>
<dbReference type="EMBL" id="QEAP01000004">
    <property type="protein sequence ID" value="TPX78455.1"/>
    <property type="molecule type" value="Genomic_DNA"/>
</dbReference>
<dbReference type="GO" id="GO:0034497">
    <property type="term" value="P:protein localization to phagophore assembly site"/>
    <property type="evidence" value="ECO:0007669"/>
    <property type="project" value="TreeGrafter"/>
</dbReference>
<name>A0A507FSP9_9FUNG</name>
<feature type="compositionally biased region" description="Low complexity" evidence="4">
    <location>
        <begin position="868"/>
        <end position="879"/>
    </location>
</feature>
<evidence type="ECO:0000313" key="6">
    <source>
        <dbReference type="EMBL" id="TPX78455.1"/>
    </source>
</evidence>
<dbReference type="GO" id="GO:0000423">
    <property type="term" value="P:mitophagy"/>
    <property type="evidence" value="ECO:0007669"/>
    <property type="project" value="TreeGrafter"/>
</dbReference>
<dbReference type="GO" id="GO:0000407">
    <property type="term" value="C:phagophore assembly site"/>
    <property type="evidence" value="ECO:0007669"/>
    <property type="project" value="TreeGrafter"/>
</dbReference>
<organism evidence="6 7">
    <name type="scientific">Chytriomyces confervae</name>
    <dbReference type="NCBI Taxonomy" id="246404"/>
    <lineage>
        <taxon>Eukaryota</taxon>
        <taxon>Fungi</taxon>
        <taxon>Fungi incertae sedis</taxon>
        <taxon>Chytridiomycota</taxon>
        <taxon>Chytridiomycota incertae sedis</taxon>
        <taxon>Chytridiomycetes</taxon>
        <taxon>Chytridiales</taxon>
        <taxon>Chytriomycetaceae</taxon>
        <taxon>Chytriomyces</taxon>
    </lineage>
</organism>
<feature type="compositionally biased region" description="Low complexity" evidence="4">
    <location>
        <begin position="311"/>
        <end position="331"/>
    </location>
</feature>
<dbReference type="OrthoDB" id="70161at2759"/>
<feature type="region of interest" description="Disordered" evidence="4">
    <location>
        <begin position="310"/>
        <end position="331"/>
    </location>
</feature>
<evidence type="ECO:0000256" key="4">
    <source>
        <dbReference type="SAM" id="MobiDB-lite"/>
    </source>
</evidence>
<dbReference type="AlphaFoldDB" id="A0A507FSP9"/>